<evidence type="ECO:0000256" key="4">
    <source>
        <dbReference type="ARBA" id="ARBA00023172"/>
    </source>
</evidence>
<reference evidence="7 8" key="1">
    <citation type="submission" date="2019-03" db="EMBL/GenBank/DDBJ databases">
        <title>Genomic Encyclopedia of Type Strains, Phase IV (KMG-IV): sequencing the most valuable type-strain genomes for metagenomic binning, comparative biology and taxonomic classification.</title>
        <authorList>
            <person name="Goeker M."/>
        </authorList>
    </citation>
    <scope>NUCLEOTIDE SEQUENCE [LARGE SCALE GENOMIC DNA]</scope>
    <source>
        <strain evidence="7 8">LX-B</strain>
    </source>
</reference>
<evidence type="ECO:0000256" key="2">
    <source>
        <dbReference type="ARBA" id="ARBA00022578"/>
    </source>
</evidence>
<dbReference type="PANTHER" id="PTHR33258">
    <property type="entry name" value="TRANSPOSASE INSL FOR INSERTION SEQUENCE ELEMENT IS186A-RELATED"/>
    <property type="match status" value="1"/>
</dbReference>
<name>A0A4R1QKK9_HYDET</name>
<evidence type="ECO:0000256" key="5">
    <source>
        <dbReference type="SAM" id="MobiDB-lite"/>
    </source>
</evidence>
<organism evidence="7 8">
    <name type="scientific">Hydrogenispora ethanolica</name>
    <dbReference type="NCBI Taxonomy" id="1082276"/>
    <lineage>
        <taxon>Bacteria</taxon>
        <taxon>Bacillati</taxon>
        <taxon>Bacillota</taxon>
        <taxon>Hydrogenispora</taxon>
    </lineage>
</organism>
<protein>
    <submittedName>
        <fullName evidence="7">DDE family transposase</fullName>
    </submittedName>
</protein>
<comment type="caution">
    <text evidence="7">The sequence shown here is derived from an EMBL/GenBank/DDBJ whole genome shotgun (WGS) entry which is preliminary data.</text>
</comment>
<dbReference type="GO" id="GO:0003677">
    <property type="term" value="F:DNA binding"/>
    <property type="evidence" value="ECO:0007669"/>
    <property type="project" value="UniProtKB-KW"/>
</dbReference>
<evidence type="ECO:0000256" key="3">
    <source>
        <dbReference type="ARBA" id="ARBA00023125"/>
    </source>
</evidence>
<keyword evidence="3" id="KW-0238">DNA-binding</keyword>
<dbReference type="AlphaFoldDB" id="A0A4R1QKK9"/>
<dbReference type="NCBIfam" id="NF033592">
    <property type="entry name" value="transpos_IS4_1"/>
    <property type="match status" value="1"/>
</dbReference>
<evidence type="ECO:0000259" key="6">
    <source>
        <dbReference type="Pfam" id="PF01609"/>
    </source>
</evidence>
<evidence type="ECO:0000313" key="8">
    <source>
        <dbReference type="Proteomes" id="UP000295008"/>
    </source>
</evidence>
<dbReference type="PANTHER" id="PTHR33258:SF1">
    <property type="entry name" value="TRANSPOSASE INSL FOR INSERTION SEQUENCE ELEMENT IS186A-RELATED"/>
    <property type="match status" value="1"/>
</dbReference>
<dbReference type="InterPro" id="IPR012337">
    <property type="entry name" value="RNaseH-like_sf"/>
</dbReference>
<evidence type="ECO:0000313" key="7">
    <source>
        <dbReference type="EMBL" id="TCL53423.1"/>
    </source>
</evidence>
<feature type="domain" description="Transposase IS4-like" evidence="6">
    <location>
        <begin position="75"/>
        <end position="284"/>
    </location>
</feature>
<accession>A0A4R1QKK9</accession>
<keyword evidence="8" id="KW-1185">Reference proteome</keyword>
<keyword evidence="4" id="KW-0233">DNA recombination</keyword>
<dbReference type="Proteomes" id="UP000295008">
    <property type="component" value="Unassembled WGS sequence"/>
</dbReference>
<gene>
    <name evidence="7" type="ORF">EDC14_10901</name>
</gene>
<dbReference type="EMBL" id="SLUN01000090">
    <property type="protein sequence ID" value="TCL53423.1"/>
    <property type="molecule type" value="Genomic_DNA"/>
</dbReference>
<dbReference type="InterPro" id="IPR002559">
    <property type="entry name" value="Transposase_11"/>
</dbReference>
<dbReference type="SUPFAM" id="SSF53098">
    <property type="entry name" value="Ribonuclease H-like"/>
    <property type="match status" value="1"/>
</dbReference>
<sequence length="383" mass="44880">MGFVNLIAFILNFTKKSLQIELDNFFTLTQGTNQTVSKQAFSQARQKVSPQAFIILFQAIVNQFYQNNDFKTYRGYRLSAIDGSTVELQNTEALRNVYGYAENTTVKVARAKVSGLYDLGNHLLIDAIIDRYDVDEEILAYRHIERLRENGLRNDLILFDRGYPSKALITRLTEAKINFVMRVSSHFIKEVNQVKSQDEIVAFWYKGQTYRIRVLKFMLSSGVEEILISSLLEPSFTIDDFMELYFKRWGIETKYNELKHRLEIENFTGETPITVEQDFYASMYLSNMAALAKMDSDEQIQERNHDKNLKYEYQTNMNILIGKLKDRLILMILEPSSRRRKKVLDQLMREIARNAVPIRPGRTHPRIKKTNRDRYPMNQKKSL</sequence>
<dbReference type="GO" id="GO:0006313">
    <property type="term" value="P:DNA transposition"/>
    <property type="evidence" value="ECO:0007669"/>
    <property type="project" value="InterPro"/>
</dbReference>
<comment type="similarity">
    <text evidence="1">Belongs to the transposase 11 family.</text>
</comment>
<evidence type="ECO:0000256" key="1">
    <source>
        <dbReference type="ARBA" id="ARBA00010075"/>
    </source>
</evidence>
<dbReference type="Pfam" id="PF01609">
    <property type="entry name" value="DDE_Tnp_1"/>
    <property type="match status" value="1"/>
</dbReference>
<proteinExistence type="inferred from homology"/>
<dbReference type="GO" id="GO:0004803">
    <property type="term" value="F:transposase activity"/>
    <property type="evidence" value="ECO:0007669"/>
    <property type="project" value="InterPro"/>
</dbReference>
<dbReference type="InterPro" id="IPR047952">
    <property type="entry name" value="Transpos_IS4"/>
</dbReference>
<feature type="region of interest" description="Disordered" evidence="5">
    <location>
        <begin position="358"/>
        <end position="383"/>
    </location>
</feature>
<keyword evidence="2" id="KW-0815">Transposition</keyword>
<dbReference type="OrthoDB" id="9794050at2"/>